<dbReference type="GO" id="GO:0007030">
    <property type="term" value="P:Golgi organization"/>
    <property type="evidence" value="ECO:0007669"/>
    <property type="project" value="TreeGrafter"/>
</dbReference>
<dbReference type="GO" id="GO:0032580">
    <property type="term" value="C:Golgi cisterna membrane"/>
    <property type="evidence" value="ECO:0007669"/>
    <property type="project" value="TreeGrafter"/>
</dbReference>
<dbReference type="Pfam" id="PF15070">
    <property type="entry name" value="GOLGA2L5"/>
    <property type="match status" value="2"/>
</dbReference>
<accession>A0A914RDH3</accession>
<dbReference type="PANTHER" id="PTHR10881:SF46">
    <property type="entry name" value="GOLGIN SUBFAMILY A MEMBER 2"/>
    <property type="match status" value="1"/>
</dbReference>
<evidence type="ECO:0000256" key="2">
    <source>
        <dbReference type="SAM" id="Coils"/>
    </source>
</evidence>
<evidence type="ECO:0000259" key="3">
    <source>
        <dbReference type="Pfam" id="PF15070"/>
    </source>
</evidence>
<reference evidence="5" key="1">
    <citation type="submission" date="2022-11" db="UniProtKB">
        <authorList>
            <consortium name="WormBaseParasite"/>
        </authorList>
    </citation>
    <scope>IDENTIFICATION</scope>
</reference>
<feature type="domain" description="Golgin subfamily A conserved" evidence="3">
    <location>
        <begin position="51"/>
        <end position="85"/>
    </location>
</feature>
<evidence type="ECO:0000313" key="5">
    <source>
        <dbReference type="WBParaSite" id="PEQ_0000471601-mRNA-1"/>
    </source>
</evidence>
<keyword evidence="1 2" id="KW-0175">Coiled coil</keyword>
<dbReference type="GO" id="GO:0005801">
    <property type="term" value="C:cis-Golgi network"/>
    <property type="evidence" value="ECO:0007669"/>
    <property type="project" value="TreeGrafter"/>
</dbReference>
<name>A0A914RDH3_PAREQ</name>
<dbReference type="InterPro" id="IPR024858">
    <property type="entry name" value="GOLGA"/>
</dbReference>
<sequence>MSMLAKAEESLVRARREAEERIQFSEVNYDVCYAAPLKKLIGECEVPIFKDVRSLSEQLQNEKATVSRAVAQNRELKDQLIELQDKPFLVFTLVAGYLLQINAEIFKKQVVGGDCVRMDFFSEMDCDVLQLSIASTTSIDQRDEAVVQAEEARIHAERELTHITMQLKQIRADHRRVTQENEELRSIFVYSAHMPGIAEKPLAWTELEAHFARVMSQNADLIEQNERLEHVIVQLQSENDTIGLW</sequence>
<dbReference type="Proteomes" id="UP000887564">
    <property type="component" value="Unplaced"/>
</dbReference>
<evidence type="ECO:0000256" key="1">
    <source>
        <dbReference type="ARBA" id="ARBA00023054"/>
    </source>
</evidence>
<dbReference type="InterPro" id="IPR043976">
    <property type="entry name" value="GOLGA_cons_dom"/>
</dbReference>
<proteinExistence type="predicted"/>
<organism evidence="4 5">
    <name type="scientific">Parascaris equorum</name>
    <name type="common">Equine roundworm</name>
    <dbReference type="NCBI Taxonomy" id="6256"/>
    <lineage>
        <taxon>Eukaryota</taxon>
        <taxon>Metazoa</taxon>
        <taxon>Ecdysozoa</taxon>
        <taxon>Nematoda</taxon>
        <taxon>Chromadorea</taxon>
        <taxon>Rhabditida</taxon>
        <taxon>Spirurina</taxon>
        <taxon>Ascaridomorpha</taxon>
        <taxon>Ascaridoidea</taxon>
        <taxon>Ascarididae</taxon>
        <taxon>Parascaris</taxon>
    </lineage>
</organism>
<dbReference type="PANTHER" id="PTHR10881">
    <property type="entry name" value="GOLGIN SUBFAMILY A MEMBER-RELATED"/>
    <property type="match status" value="1"/>
</dbReference>
<dbReference type="WBParaSite" id="PEQ_0000471601-mRNA-1">
    <property type="protein sequence ID" value="PEQ_0000471601-mRNA-1"/>
    <property type="gene ID" value="PEQ_0000471601"/>
</dbReference>
<dbReference type="GO" id="GO:0000137">
    <property type="term" value="C:Golgi cis cisterna"/>
    <property type="evidence" value="ECO:0007669"/>
    <property type="project" value="TreeGrafter"/>
</dbReference>
<dbReference type="AlphaFoldDB" id="A0A914RDH3"/>
<evidence type="ECO:0000313" key="4">
    <source>
        <dbReference type="Proteomes" id="UP000887564"/>
    </source>
</evidence>
<feature type="domain" description="Golgin subfamily A conserved" evidence="3">
    <location>
        <begin position="143"/>
        <end position="243"/>
    </location>
</feature>
<protein>
    <submittedName>
        <fullName evidence="5">Golgin subfamily A conserved domain-containing protein</fullName>
    </submittedName>
</protein>
<feature type="coiled-coil region" evidence="2">
    <location>
        <begin position="52"/>
        <end position="86"/>
    </location>
</feature>
<keyword evidence="4" id="KW-1185">Reference proteome</keyword>